<sequence length="139" mass="15722">MRCWRVIRTLPSGTRSSCSTARCGVTSTCPAVQGRVPSGQSRRSRPTPACQRTATRRTRAPWDTPRTRAARWTLRTRRRSVGSTRRLRTACVTASTCSTVRPRSKASPALGRWTRIWRTLSRDSSTPRSTRTWSRRSST</sequence>
<evidence type="ECO:0000256" key="1">
    <source>
        <dbReference type="SAM" id="MobiDB-lite"/>
    </source>
</evidence>
<proteinExistence type="predicted"/>
<dbReference type="AlphaFoldDB" id="A0A8D8GWB0"/>
<dbReference type="EMBL" id="HBUE01290131">
    <property type="protein sequence ID" value="CAG6573655.1"/>
    <property type="molecule type" value="Transcribed_RNA"/>
</dbReference>
<feature type="region of interest" description="Disordered" evidence="1">
    <location>
        <begin position="32"/>
        <end position="67"/>
    </location>
</feature>
<name>A0A8D8GWB0_CULPI</name>
<reference evidence="2" key="1">
    <citation type="submission" date="2021-05" db="EMBL/GenBank/DDBJ databases">
        <authorList>
            <person name="Alioto T."/>
            <person name="Alioto T."/>
            <person name="Gomez Garrido J."/>
        </authorList>
    </citation>
    <scope>NUCLEOTIDE SEQUENCE</scope>
</reference>
<organism evidence="2">
    <name type="scientific">Culex pipiens</name>
    <name type="common">House mosquito</name>
    <dbReference type="NCBI Taxonomy" id="7175"/>
    <lineage>
        <taxon>Eukaryota</taxon>
        <taxon>Metazoa</taxon>
        <taxon>Ecdysozoa</taxon>
        <taxon>Arthropoda</taxon>
        <taxon>Hexapoda</taxon>
        <taxon>Insecta</taxon>
        <taxon>Pterygota</taxon>
        <taxon>Neoptera</taxon>
        <taxon>Endopterygota</taxon>
        <taxon>Diptera</taxon>
        <taxon>Nematocera</taxon>
        <taxon>Culicoidea</taxon>
        <taxon>Culicidae</taxon>
        <taxon>Culicinae</taxon>
        <taxon>Culicini</taxon>
        <taxon>Culex</taxon>
        <taxon>Culex</taxon>
    </lineage>
</organism>
<accession>A0A8D8GWB0</accession>
<dbReference type="EMBL" id="HBUE01184433">
    <property type="protein sequence ID" value="CAG6522045.1"/>
    <property type="molecule type" value="Transcribed_RNA"/>
</dbReference>
<evidence type="ECO:0000313" key="2">
    <source>
        <dbReference type="EMBL" id="CAG6522045.1"/>
    </source>
</evidence>
<protein>
    <submittedName>
        <fullName evidence="2">(northern house mosquito) hypothetical protein</fullName>
    </submittedName>
</protein>